<keyword evidence="10" id="KW-0175">Coiled coil</keyword>
<dbReference type="Gene3D" id="6.10.340.10">
    <property type="match status" value="1"/>
</dbReference>
<keyword evidence="6 11" id="KW-0472">Membrane</keyword>
<dbReference type="SMART" id="SM00283">
    <property type="entry name" value="MA"/>
    <property type="match status" value="1"/>
</dbReference>
<dbReference type="KEGG" id="scd:Spica_2006"/>
<dbReference type="SUPFAM" id="SSF58104">
    <property type="entry name" value="Methyl-accepting chemotaxis protein (MCP) signaling domain"/>
    <property type="match status" value="1"/>
</dbReference>
<dbReference type="InterPro" id="IPR004089">
    <property type="entry name" value="MCPsignal_dom"/>
</dbReference>
<evidence type="ECO:0000256" key="5">
    <source>
        <dbReference type="ARBA" id="ARBA00022989"/>
    </source>
</evidence>
<dbReference type="PANTHER" id="PTHR32089:SF112">
    <property type="entry name" value="LYSOZYME-LIKE PROTEIN-RELATED"/>
    <property type="match status" value="1"/>
</dbReference>
<evidence type="ECO:0000256" key="10">
    <source>
        <dbReference type="SAM" id="Coils"/>
    </source>
</evidence>
<dbReference type="EMBL" id="CP002868">
    <property type="protein sequence ID" value="AEJ20134.1"/>
    <property type="molecule type" value="Genomic_DNA"/>
</dbReference>
<dbReference type="PROSITE" id="PS50111">
    <property type="entry name" value="CHEMOTAXIS_TRANSDUC_2"/>
    <property type="match status" value="1"/>
</dbReference>
<feature type="coiled-coil region" evidence="10">
    <location>
        <begin position="45"/>
        <end position="72"/>
    </location>
</feature>
<dbReference type="Pfam" id="PF02743">
    <property type="entry name" value="dCache_1"/>
    <property type="match status" value="1"/>
</dbReference>
<organism evidence="14 15">
    <name type="scientific">Gracilinema caldarium (strain ATCC 51460 / DSM 7334 / H1)</name>
    <name type="common">Treponema caldarium</name>
    <dbReference type="NCBI Taxonomy" id="744872"/>
    <lineage>
        <taxon>Bacteria</taxon>
        <taxon>Pseudomonadati</taxon>
        <taxon>Spirochaetota</taxon>
        <taxon>Spirochaetia</taxon>
        <taxon>Spirochaetales</taxon>
        <taxon>Breznakiellaceae</taxon>
        <taxon>Gracilinema</taxon>
    </lineage>
</organism>
<dbReference type="Pfam" id="PF00015">
    <property type="entry name" value="MCPsignal"/>
    <property type="match status" value="1"/>
</dbReference>
<evidence type="ECO:0000256" key="1">
    <source>
        <dbReference type="ARBA" id="ARBA00004651"/>
    </source>
</evidence>
<proteinExistence type="inferred from homology"/>
<dbReference type="eggNOG" id="COG0840">
    <property type="taxonomic scope" value="Bacteria"/>
</dbReference>
<evidence type="ECO:0000256" key="2">
    <source>
        <dbReference type="ARBA" id="ARBA00022475"/>
    </source>
</evidence>
<evidence type="ECO:0000313" key="14">
    <source>
        <dbReference type="EMBL" id="AEJ20134.1"/>
    </source>
</evidence>
<dbReference type="HOGENOM" id="CLU_000445_107_19_12"/>
<dbReference type="AlphaFoldDB" id="F8EXX0"/>
<dbReference type="CDD" id="cd18773">
    <property type="entry name" value="PDC1_HK_sensor"/>
    <property type="match status" value="1"/>
</dbReference>
<sequence length="697" mass="76276">MKRSLMTIMVLSFGLLSIINVSLLTLGISLRTGSDIQKLNRDDTLQLVQSKADTLQKLLEKLQVQLKLLASETINDENAVEKLQYYKKRVSSEILGIFYTNNEGLTVNDLRARYPSRNSDFVQRIKSGEDFVIGKAEINQNWGIPIVVMVQAIKDSNGRLTGMLGFQIKLSTLSVIAEQLKVHKSGYGWLVDSEGMILAHPNESLVMDLNINDADSRGFKGLSQLSVSLLNNQSGSGTYTDNFKKSYLCFYTEVDPISKWKLIISVPVVEINDIVNKTLMFSVVLSVVSFLFTIMLSILIARSITKHIKKTVVAFKDLAQGNADLTQRFTVHGSDEIADLVHHVNAFLENMQALVRGLKQTQQNLSKVGMALEQESKETAQVAEHINKTVETVQNKCIEQVNSTDEAMSAATEITKNIESLNGLIKHQTQSIEQASAAVEEMIGNIASVTGTVEKMAQQFIDIHRATEHGSETQREVAEHIAEVSDQSKALIEANEAIAAIASQTNLLAMNAAIEAAHAGDAGKGFAVVAEEIRRLAETASEQSKTIGANLAKMGSIIEEVVESSAQSVQAYNTLVGHIDATGSLVMQIQQAMEEQKQGSSQILDALGAMKDITSQVYGSSGEMSTGMIVIRDEIGHLHESAFEIRTLMAQVVLETKEIEETTHVVLNSSKQTIENLATMDSYIGCFITGDETACDK</sequence>
<keyword evidence="15" id="KW-1185">Reference proteome</keyword>
<evidence type="ECO:0000256" key="8">
    <source>
        <dbReference type="ARBA" id="ARBA00029447"/>
    </source>
</evidence>
<comment type="subcellular location">
    <subcellularLocation>
        <location evidence="1">Cell membrane</location>
        <topology evidence="1">Multi-pass membrane protein</topology>
    </subcellularLocation>
</comment>
<evidence type="ECO:0000256" key="7">
    <source>
        <dbReference type="ARBA" id="ARBA00023224"/>
    </source>
</evidence>
<feature type="domain" description="Methyl-accepting transducer" evidence="12">
    <location>
        <begin position="403"/>
        <end position="625"/>
    </location>
</feature>
<keyword evidence="5 11" id="KW-1133">Transmembrane helix</keyword>
<protein>
    <submittedName>
        <fullName evidence="14">Methyl-accepting chemotaxis sensory transducer with Cache sensor</fullName>
    </submittedName>
</protein>
<dbReference type="SMART" id="SM00304">
    <property type="entry name" value="HAMP"/>
    <property type="match status" value="1"/>
</dbReference>
<dbReference type="STRING" id="744872.Spica_2006"/>
<dbReference type="RefSeq" id="WP_013969423.1">
    <property type="nucleotide sequence ID" value="NC_015732.1"/>
</dbReference>
<dbReference type="Gene3D" id="1.10.287.950">
    <property type="entry name" value="Methyl-accepting chemotaxis protein"/>
    <property type="match status" value="1"/>
</dbReference>
<evidence type="ECO:0000259" key="13">
    <source>
        <dbReference type="PROSITE" id="PS50885"/>
    </source>
</evidence>
<dbReference type="GO" id="GO:0005886">
    <property type="term" value="C:plasma membrane"/>
    <property type="evidence" value="ECO:0007669"/>
    <property type="project" value="UniProtKB-SubCell"/>
</dbReference>
<dbReference type="Proteomes" id="UP000000503">
    <property type="component" value="Chromosome"/>
</dbReference>
<dbReference type="GO" id="GO:0006935">
    <property type="term" value="P:chemotaxis"/>
    <property type="evidence" value="ECO:0007669"/>
    <property type="project" value="UniProtKB-KW"/>
</dbReference>
<feature type="transmembrane region" description="Helical" evidence="11">
    <location>
        <begin position="279"/>
        <end position="301"/>
    </location>
</feature>
<dbReference type="PANTHER" id="PTHR32089">
    <property type="entry name" value="METHYL-ACCEPTING CHEMOTAXIS PROTEIN MCPB"/>
    <property type="match status" value="1"/>
</dbReference>
<name>F8EXX0_GRAC1</name>
<dbReference type="Pfam" id="PF00672">
    <property type="entry name" value="HAMP"/>
    <property type="match status" value="1"/>
</dbReference>
<accession>F8EXX0</accession>
<dbReference type="PROSITE" id="PS50885">
    <property type="entry name" value="HAMP"/>
    <property type="match status" value="1"/>
</dbReference>
<dbReference type="InterPro" id="IPR003660">
    <property type="entry name" value="HAMP_dom"/>
</dbReference>
<dbReference type="OrthoDB" id="369343at2"/>
<keyword evidence="7 9" id="KW-0807">Transducer</keyword>
<evidence type="ECO:0000259" key="12">
    <source>
        <dbReference type="PROSITE" id="PS50111"/>
    </source>
</evidence>
<evidence type="ECO:0000256" key="4">
    <source>
        <dbReference type="ARBA" id="ARBA00022692"/>
    </source>
</evidence>
<gene>
    <name evidence="14" type="ordered locus">Spica_2006</name>
</gene>
<keyword evidence="2" id="KW-1003">Cell membrane</keyword>
<dbReference type="CDD" id="cd06225">
    <property type="entry name" value="HAMP"/>
    <property type="match status" value="1"/>
</dbReference>
<evidence type="ECO:0000256" key="9">
    <source>
        <dbReference type="PROSITE-ProRule" id="PRU00284"/>
    </source>
</evidence>
<dbReference type="InterPro" id="IPR033479">
    <property type="entry name" value="dCache_1"/>
</dbReference>
<dbReference type="Gene3D" id="3.30.450.20">
    <property type="entry name" value="PAS domain"/>
    <property type="match status" value="1"/>
</dbReference>
<dbReference type="CDD" id="cd12912">
    <property type="entry name" value="PDC2_MCP_like"/>
    <property type="match status" value="1"/>
</dbReference>
<evidence type="ECO:0000313" key="15">
    <source>
        <dbReference type="Proteomes" id="UP000000503"/>
    </source>
</evidence>
<feature type="domain" description="HAMP" evidence="13">
    <location>
        <begin position="302"/>
        <end position="356"/>
    </location>
</feature>
<keyword evidence="3" id="KW-0145">Chemotaxis</keyword>
<evidence type="ECO:0000256" key="3">
    <source>
        <dbReference type="ARBA" id="ARBA00022500"/>
    </source>
</evidence>
<evidence type="ECO:0000256" key="11">
    <source>
        <dbReference type="SAM" id="Phobius"/>
    </source>
</evidence>
<comment type="similarity">
    <text evidence="8">Belongs to the methyl-accepting chemotaxis (MCP) protein family.</text>
</comment>
<dbReference type="GO" id="GO:0007165">
    <property type="term" value="P:signal transduction"/>
    <property type="evidence" value="ECO:0007669"/>
    <property type="project" value="UniProtKB-KW"/>
</dbReference>
<keyword evidence="4 11" id="KW-0812">Transmembrane</keyword>
<evidence type="ECO:0000256" key="6">
    <source>
        <dbReference type="ARBA" id="ARBA00023136"/>
    </source>
</evidence>
<reference evidence="15" key="1">
    <citation type="journal article" date="2013" name="Stand. Genomic Sci.">
        <title>Genome sequence of the thermophilic fresh-water bacterium Spirochaeta caldaria type strain (H1(T)), reclassification of Spirochaeta caldaria, Spirochaeta stenostrepta, and Spirochaeta zuelzerae in the genus Treponema as Treponema caldaria comb. nov., Treponema stenostrepta comb. nov., and Treponema zuelzerae comb. nov., and emendation of the genus Treponema.</title>
        <authorList>
            <person name="Abt B."/>
            <person name="Goker M."/>
            <person name="Scheuner C."/>
            <person name="Han C."/>
            <person name="Lu M."/>
            <person name="Misra M."/>
            <person name="Lapidus A."/>
            <person name="Nolan M."/>
            <person name="Lucas S."/>
            <person name="Hammon N."/>
            <person name="Deshpande S."/>
            <person name="Cheng J.F."/>
            <person name="Tapia R."/>
            <person name="Goodwin L.A."/>
            <person name="Pitluck S."/>
            <person name="Liolios K."/>
            <person name="Pagani I."/>
            <person name="Ivanova N."/>
            <person name="Mavromatis K."/>
            <person name="Mikhailova N."/>
            <person name="Huntemann M."/>
            <person name="Pati A."/>
            <person name="Chen A."/>
            <person name="Palaniappan K."/>
            <person name="Land M."/>
            <person name="Hauser L."/>
            <person name="Jeffries C.D."/>
            <person name="Rohde M."/>
            <person name="Spring S."/>
            <person name="Gronow S."/>
            <person name="Detter J.C."/>
            <person name="Bristow J."/>
            <person name="Eisen J.A."/>
            <person name="Markowitz V."/>
            <person name="Hugenholtz P."/>
            <person name="Kyrpides N.C."/>
            <person name="Woyke T."/>
            <person name="Klenk H.P."/>
        </authorList>
    </citation>
    <scope>NUCLEOTIDE SEQUENCE</scope>
    <source>
        <strain evidence="15">ATCC 51460 / DSM 7334 / H1</strain>
    </source>
</reference>